<reference evidence="3 4" key="1">
    <citation type="submission" date="2015-01" db="EMBL/GenBank/DDBJ databases">
        <title>The Genome Sequence of Cladophialophora immunda CBS83496.</title>
        <authorList>
            <consortium name="The Broad Institute Genomics Platform"/>
            <person name="Cuomo C."/>
            <person name="de Hoog S."/>
            <person name="Gorbushina A."/>
            <person name="Stielow B."/>
            <person name="Teixiera M."/>
            <person name="Abouelleil A."/>
            <person name="Chapman S.B."/>
            <person name="Priest M."/>
            <person name="Young S.K."/>
            <person name="Wortman J."/>
            <person name="Nusbaum C."/>
            <person name="Birren B."/>
        </authorList>
    </citation>
    <scope>NUCLEOTIDE SEQUENCE [LARGE SCALE GENOMIC DNA]</scope>
    <source>
        <strain evidence="3 4">CBS 83496</strain>
    </source>
</reference>
<accession>A0A0D2BBN6</accession>
<dbReference type="RefSeq" id="XP_016255193.1">
    <property type="nucleotide sequence ID" value="XM_016388265.1"/>
</dbReference>
<evidence type="ECO:0000313" key="4">
    <source>
        <dbReference type="Proteomes" id="UP000054466"/>
    </source>
</evidence>
<feature type="compositionally biased region" description="Basic residues" evidence="1">
    <location>
        <begin position="647"/>
        <end position="657"/>
    </location>
</feature>
<proteinExistence type="predicted"/>
<evidence type="ECO:0000259" key="2">
    <source>
        <dbReference type="Pfam" id="PF25545"/>
    </source>
</evidence>
<dbReference type="HOGENOM" id="CLU_417378_0_0_1"/>
<dbReference type="GeneID" id="27340900"/>
<keyword evidence="4" id="KW-1185">Reference proteome</keyword>
<feature type="compositionally biased region" description="Polar residues" evidence="1">
    <location>
        <begin position="607"/>
        <end position="631"/>
    </location>
</feature>
<feature type="region of interest" description="Disordered" evidence="1">
    <location>
        <begin position="555"/>
        <end position="657"/>
    </location>
</feature>
<feature type="compositionally biased region" description="Basic residues" evidence="1">
    <location>
        <begin position="1"/>
        <end position="18"/>
    </location>
</feature>
<feature type="region of interest" description="Disordered" evidence="1">
    <location>
        <begin position="1"/>
        <end position="113"/>
    </location>
</feature>
<sequence length="657" mass="74555">MPPKRSSKARSTSRRAKKLASQSETAPQASENVPAAVRQPQKPARKQRKPDNIQKPEVQGPEVQRTQRHTRRSQTLPLLEKRDDIDTVTWKRKRRPAKSSLVAESPSPAESLVAEQQAYQTTNVVPSIDQRNSPIESASAGQQDQLGFDLLSADLQTEETLSLRSSTESETTTWLRDPPDAETVFLQRNGYTTELSDDALAAIQVVLGKEAATKMAGIRSDSLDFRKTLGVDRNVLSNETKWDDPEWAHLQSYQPTLDSEEDPITDFLDKLWLADLGFCKNQQEAIFQRTVMMAMINRHRLIFAGNKIATASPLMFSVEASWTCPPMPTRKYYRQNEGNPFAKMPRPDLCVSFRRTEILDPDFWTTLLPTTQELICYEGIRDLNNEASRAFGFFFVEAKRSRLWPDDETALNQALNDASQALHNIYEFFREAGQTAEFFLRVRVFSATASEKGVIIRAHWACELPVNTKVSKARIDPRYPLQFRHQIYQSFMGDGFDRLKVVEAFEKIMVGYGQKQLLPLLKTAAESVRVKASEAYEKRGQIPWESFFNDYRYGQSGKPGSRVTSRLPTPAGGSSPRHDPTSKDTMSMRDTFTFSTTRREYQEDPESTSLSQDVEALQTTSFYSQRSTSSRNQDRGPMATEHDNTPSKKRKIGNTKT</sequence>
<protein>
    <recommendedName>
        <fullName evidence="2">DUF7924 domain-containing protein</fullName>
    </recommendedName>
</protein>
<gene>
    <name evidence="3" type="ORF">PV07_01706</name>
</gene>
<dbReference type="EMBL" id="KN847040">
    <property type="protein sequence ID" value="KIW34977.1"/>
    <property type="molecule type" value="Genomic_DNA"/>
</dbReference>
<dbReference type="Proteomes" id="UP000054466">
    <property type="component" value="Unassembled WGS sequence"/>
</dbReference>
<feature type="compositionally biased region" description="Polar residues" evidence="1">
    <location>
        <begin position="22"/>
        <end position="31"/>
    </location>
</feature>
<dbReference type="Pfam" id="PF25545">
    <property type="entry name" value="DUF7924"/>
    <property type="match status" value="1"/>
</dbReference>
<evidence type="ECO:0000256" key="1">
    <source>
        <dbReference type="SAM" id="MobiDB-lite"/>
    </source>
</evidence>
<name>A0A0D2BBN6_9EURO</name>
<feature type="domain" description="DUF7924" evidence="2">
    <location>
        <begin position="280"/>
        <end position="467"/>
    </location>
</feature>
<dbReference type="AlphaFoldDB" id="A0A0D2BBN6"/>
<dbReference type="OrthoDB" id="5377772at2759"/>
<dbReference type="InterPro" id="IPR057684">
    <property type="entry name" value="DUF7924"/>
</dbReference>
<evidence type="ECO:0000313" key="3">
    <source>
        <dbReference type="EMBL" id="KIW34977.1"/>
    </source>
</evidence>
<dbReference type="VEuPathDB" id="FungiDB:PV07_01706"/>
<organism evidence="3 4">
    <name type="scientific">Cladophialophora immunda</name>
    <dbReference type="NCBI Taxonomy" id="569365"/>
    <lineage>
        <taxon>Eukaryota</taxon>
        <taxon>Fungi</taxon>
        <taxon>Dikarya</taxon>
        <taxon>Ascomycota</taxon>
        <taxon>Pezizomycotina</taxon>
        <taxon>Eurotiomycetes</taxon>
        <taxon>Chaetothyriomycetidae</taxon>
        <taxon>Chaetothyriales</taxon>
        <taxon>Herpotrichiellaceae</taxon>
        <taxon>Cladophialophora</taxon>
    </lineage>
</organism>
<feature type="compositionally biased region" description="Polar residues" evidence="1">
    <location>
        <begin position="583"/>
        <end position="596"/>
    </location>
</feature>